<keyword evidence="1" id="KW-1133">Transmembrane helix</keyword>
<reference evidence="2 3" key="1">
    <citation type="journal article" date="2023" name="Limnol Oceanogr Lett">
        <title>Environmental adaptations by the intertidal Antarctic cyanobacterium Halotia branconii CENA392 as revealed using long-read genome sequencing.</title>
        <authorList>
            <person name="Dextro R.B."/>
            <person name="Delbaje E."/>
            <person name="Freitas P.N.N."/>
            <person name="Geraldes V."/>
            <person name="Pinto E."/>
            <person name="Long P.F."/>
            <person name="Fiore M.F."/>
        </authorList>
    </citation>
    <scope>NUCLEOTIDE SEQUENCE [LARGE SCALE GENOMIC DNA]</scope>
    <source>
        <strain evidence="2 3">CENA392</strain>
    </source>
</reference>
<dbReference type="KEGG" id="hbq:QI031_10480"/>
<keyword evidence="1" id="KW-0812">Transmembrane</keyword>
<evidence type="ECO:0000256" key="1">
    <source>
        <dbReference type="SAM" id="Phobius"/>
    </source>
</evidence>
<dbReference type="Proteomes" id="UP001223520">
    <property type="component" value="Chromosome"/>
</dbReference>
<keyword evidence="1" id="KW-0472">Membrane</keyword>
<dbReference type="EMBL" id="CP124543">
    <property type="protein sequence ID" value="WGV27871.1"/>
    <property type="molecule type" value="Genomic_DNA"/>
</dbReference>
<dbReference type="AlphaFoldDB" id="A0AAJ6PBL4"/>
<dbReference type="RefSeq" id="WP_281485106.1">
    <property type="nucleotide sequence ID" value="NZ_CP124543.1"/>
</dbReference>
<feature type="transmembrane region" description="Helical" evidence="1">
    <location>
        <begin position="48"/>
        <end position="68"/>
    </location>
</feature>
<keyword evidence="3" id="KW-1185">Reference proteome</keyword>
<evidence type="ECO:0000313" key="2">
    <source>
        <dbReference type="EMBL" id="WGV27871.1"/>
    </source>
</evidence>
<name>A0AAJ6PBL4_9CYAN</name>
<proteinExistence type="predicted"/>
<accession>A0AAJ6PBL4</accession>
<sequence length="411" mass="46748">MALRQKTSNLLRVIKNLIIVLVRYIHAVIGFIRHNFGQLSKYLAGKKLIVFVIFLLIGLSYISVVALLPGTHIFEGNLVVEEMSFTYNGQQPKLFLQSIRQIKSLETEGIQTLTLTGKFESQAFPQLNKIKSLKINLIDKQSKLIITPANLQTASEIDLNELRLQQNTKVKGLHYDFYRQRLAFSLIPQSTPKLVNQTNILKFYLGEQPLKISLEGHKLSDIKLPELQDSQTPLEFTFNPDNKEFNLNISQDNTIYLTASNLPEYSDEQWFQSKIVTKDVIFQRLERSGDIRDDLAISTIIEGKVRMAEQEREITQNQFLMAEKPNMPLNIELIRHIQIVPKKGLEVRFAGKTQEIKIGLDKDFPVSSIKGSRLDSFLPRDAVIALFSFAAGTITSLLSYVIENAAKPDSK</sequence>
<feature type="transmembrane region" description="Helical" evidence="1">
    <location>
        <begin position="17"/>
        <end position="36"/>
    </location>
</feature>
<protein>
    <submittedName>
        <fullName evidence="2">Uncharacterized protein</fullName>
    </submittedName>
</protein>
<evidence type="ECO:0000313" key="3">
    <source>
        <dbReference type="Proteomes" id="UP001223520"/>
    </source>
</evidence>
<gene>
    <name evidence="2" type="ORF">QI031_10480</name>
</gene>
<organism evidence="2 3">
    <name type="scientific">Halotia branconii CENA392</name>
    <dbReference type="NCBI Taxonomy" id="1539056"/>
    <lineage>
        <taxon>Bacteria</taxon>
        <taxon>Bacillati</taxon>
        <taxon>Cyanobacteriota</taxon>
        <taxon>Cyanophyceae</taxon>
        <taxon>Nostocales</taxon>
        <taxon>Nodulariaceae</taxon>
        <taxon>Halotia</taxon>
    </lineage>
</organism>
<feature type="transmembrane region" description="Helical" evidence="1">
    <location>
        <begin position="382"/>
        <end position="402"/>
    </location>
</feature>